<gene>
    <name evidence="1" type="ORF">HF394_05450</name>
</gene>
<keyword evidence="2" id="KW-1185">Reference proteome</keyword>
<dbReference type="RefSeq" id="WP_176294203.1">
    <property type="nucleotide sequence ID" value="NZ_CP051177.1"/>
</dbReference>
<organism evidence="1 2">
    <name type="scientific">Planococcus glaciei</name>
    <dbReference type="NCBI Taxonomy" id="459472"/>
    <lineage>
        <taxon>Bacteria</taxon>
        <taxon>Bacillati</taxon>
        <taxon>Bacillota</taxon>
        <taxon>Bacilli</taxon>
        <taxon>Bacillales</taxon>
        <taxon>Caryophanaceae</taxon>
        <taxon>Planococcus</taxon>
    </lineage>
</organism>
<proteinExistence type="predicted"/>
<dbReference type="EMBL" id="CP051177">
    <property type="protein sequence ID" value="QKX50075.1"/>
    <property type="molecule type" value="Genomic_DNA"/>
</dbReference>
<dbReference type="AlphaFoldDB" id="A0A7H8Q9G5"/>
<evidence type="ECO:0000313" key="1">
    <source>
        <dbReference type="EMBL" id="QKX50075.1"/>
    </source>
</evidence>
<name>A0A7H8Q9G5_9BACL</name>
<protein>
    <submittedName>
        <fullName evidence="1">Uncharacterized protein</fullName>
    </submittedName>
</protein>
<evidence type="ECO:0000313" key="2">
    <source>
        <dbReference type="Proteomes" id="UP000509222"/>
    </source>
</evidence>
<dbReference type="Proteomes" id="UP000509222">
    <property type="component" value="Chromosome"/>
</dbReference>
<reference evidence="2" key="1">
    <citation type="submission" date="2020-06" db="EMBL/GenBank/DDBJ databases">
        <title>Isolation of Planomicrobium glaciei.</title>
        <authorList>
            <person name="Malisova L."/>
            <person name="Safrankova R."/>
            <person name="Jakubu V."/>
            <person name="Spanelova P."/>
        </authorList>
    </citation>
    <scope>NUCLEOTIDE SEQUENCE [LARGE SCALE GENOMIC DNA]</scope>
    <source>
        <strain evidence="2">NRL-ATB46093</strain>
    </source>
</reference>
<sequence>MEIAYPFTIYKNVQEDLHATSSQPLIHVNTLAQICFRAFSQTPGLPKPEIVILDHKAVEGVSQSGRFELDFHHNYLKKTGEIGPELAAENGYRLGLMHKVTEEKEQDALLIKSYEKAVLLHGELAIVFENRQVDSKETAIQWITD</sequence>
<accession>A0A7H8Q9G5</accession>